<dbReference type="Proteomes" id="UP000067625">
    <property type="component" value="Chromosome"/>
</dbReference>
<reference evidence="3" key="1">
    <citation type="submission" date="2015-08" db="EMBL/GenBank/DDBJ databases">
        <title>Genome sequencing project for genomic taxonomy and phylogenomics of Bacillus-like bacteria.</title>
        <authorList>
            <person name="Liu B."/>
            <person name="Wang J."/>
            <person name="Zhu Y."/>
            <person name="Liu G."/>
            <person name="Chen Q."/>
            <person name="Chen Z."/>
            <person name="Lan J."/>
            <person name="Che J."/>
            <person name="Ge C."/>
            <person name="Shi H."/>
            <person name="Pan Z."/>
            <person name="Liu X."/>
        </authorList>
    </citation>
    <scope>NUCLEOTIDE SEQUENCE [LARGE SCALE GENOMIC DNA]</scope>
    <source>
        <strain evidence="3">FJAT-4402</strain>
    </source>
</reference>
<accession>A0A0M4FXN8</accession>
<feature type="domain" description="Pyridoxamine 5'-phosphate oxidase N-terminal" evidence="1">
    <location>
        <begin position="6"/>
        <end position="128"/>
    </location>
</feature>
<dbReference type="PANTHER" id="PTHR34818">
    <property type="entry name" value="PROTEIN BLI-3"/>
    <property type="match status" value="1"/>
</dbReference>
<protein>
    <submittedName>
        <fullName evidence="2">General stress protein</fullName>
    </submittedName>
</protein>
<name>A0A0M4FXN8_9BACI</name>
<keyword evidence="3" id="KW-1185">Reference proteome</keyword>
<gene>
    <name evidence="2" type="ORF">AM592_21290</name>
</gene>
<evidence type="ECO:0000313" key="3">
    <source>
        <dbReference type="Proteomes" id="UP000067625"/>
    </source>
</evidence>
<dbReference type="InterPro" id="IPR012349">
    <property type="entry name" value="Split_barrel_FMN-bd"/>
</dbReference>
<organism evidence="2 3">
    <name type="scientific">Bacillus gobiensis</name>
    <dbReference type="NCBI Taxonomy" id="1441095"/>
    <lineage>
        <taxon>Bacteria</taxon>
        <taxon>Bacillati</taxon>
        <taxon>Bacillota</taxon>
        <taxon>Bacilli</taxon>
        <taxon>Bacillales</taxon>
        <taxon>Bacillaceae</taxon>
        <taxon>Bacillus</taxon>
    </lineage>
</organism>
<dbReference type="InterPro" id="IPR052917">
    <property type="entry name" value="Stress-Dev_Protein"/>
</dbReference>
<proteinExistence type="predicted"/>
<dbReference type="RefSeq" id="WP_053605640.1">
    <property type="nucleotide sequence ID" value="NZ_CP012600.1"/>
</dbReference>
<evidence type="ECO:0000259" key="1">
    <source>
        <dbReference type="Pfam" id="PF01243"/>
    </source>
</evidence>
<dbReference type="EMBL" id="CP012600">
    <property type="protein sequence ID" value="ALC83768.1"/>
    <property type="molecule type" value="Genomic_DNA"/>
</dbReference>
<dbReference type="OrthoDB" id="5431160at2"/>
<dbReference type="InterPro" id="IPR011576">
    <property type="entry name" value="Pyridox_Oxase_N"/>
</dbReference>
<dbReference type="SUPFAM" id="SSF50475">
    <property type="entry name" value="FMN-binding split barrel"/>
    <property type="match status" value="1"/>
</dbReference>
<dbReference type="Gene3D" id="2.30.110.10">
    <property type="entry name" value="Electron Transport, Fmn-binding Protein, Chain A"/>
    <property type="match status" value="1"/>
</dbReference>
<evidence type="ECO:0000313" key="2">
    <source>
        <dbReference type="EMBL" id="ALC83768.1"/>
    </source>
</evidence>
<dbReference type="PATRIC" id="fig|1441095.3.peg.4716"/>
<dbReference type="PANTHER" id="PTHR34818:SF1">
    <property type="entry name" value="PROTEIN BLI-3"/>
    <property type="match status" value="1"/>
</dbReference>
<dbReference type="STRING" id="1441095.AM592_21290"/>
<sequence>MTQEQIKQKVLDVLENHKVGSLATVIDGKPHSRYMTFFNEGLTLFTPTSEDTHKAEEIEANPNVHVLLGYDDNGFGDAYVEFSGIAKFNSSKELKDKIWSEKLERWFDGKDDPNLVVLEIKPTNIRLMNANENTPQTLEL</sequence>
<reference evidence="2 3" key="2">
    <citation type="journal article" date="2016" name="Int. J. Syst. Evol. Microbiol.">
        <title>Bacillus gobiensis sp. nov., isolated from a soil sample.</title>
        <authorList>
            <person name="Liu B."/>
            <person name="Liu G.H."/>
            <person name="Cetin S."/>
            <person name="Schumann P."/>
            <person name="Pan Z.Z."/>
            <person name="Chen Q.Q."/>
        </authorList>
    </citation>
    <scope>NUCLEOTIDE SEQUENCE [LARGE SCALE GENOMIC DNA]</scope>
    <source>
        <strain evidence="2 3">FJAT-4402</strain>
    </source>
</reference>
<dbReference type="AlphaFoldDB" id="A0A0M4FXN8"/>
<dbReference type="Pfam" id="PF01243">
    <property type="entry name" value="PNPOx_N"/>
    <property type="match status" value="1"/>
</dbReference>